<evidence type="ECO:0000256" key="1">
    <source>
        <dbReference type="SAM" id="MobiDB-lite"/>
    </source>
</evidence>
<dbReference type="AlphaFoldDB" id="A0AAD7JDE9"/>
<reference evidence="2" key="1">
    <citation type="submission" date="2023-03" db="EMBL/GenBank/DDBJ databases">
        <title>Massive genome expansion in bonnet fungi (Mycena s.s.) driven by repeated elements and novel gene families across ecological guilds.</title>
        <authorList>
            <consortium name="Lawrence Berkeley National Laboratory"/>
            <person name="Harder C.B."/>
            <person name="Miyauchi S."/>
            <person name="Viragh M."/>
            <person name="Kuo A."/>
            <person name="Thoen E."/>
            <person name="Andreopoulos B."/>
            <person name="Lu D."/>
            <person name="Skrede I."/>
            <person name="Drula E."/>
            <person name="Henrissat B."/>
            <person name="Morin E."/>
            <person name="Kohler A."/>
            <person name="Barry K."/>
            <person name="LaButti K."/>
            <person name="Morin E."/>
            <person name="Salamov A."/>
            <person name="Lipzen A."/>
            <person name="Mereny Z."/>
            <person name="Hegedus B."/>
            <person name="Baldrian P."/>
            <person name="Stursova M."/>
            <person name="Weitz H."/>
            <person name="Taylor A."/>
            <person name="Grigoriev I.V."/>
            <person name="Nagy L.G."/>
            <person name="Martin F."/>
            <person name="Kauserud H."/>
        </authorList>
    </citation>
    <scope>NUCLEOTIDE SEQUENCE</scope>
    <source>
        <strain evidence="2">CBHHK188m</strain>
    </source>
</reference>
<comment type="caution">
    <text evidence="2">The sequence shown here is derived from an EMBL/GenBank/DDBJ whole genome shotgun (WGS) entry which is preliminary data.</text>
</comment>
<sequence length="125" mass="13854">MSDVSNFIAHHPPAIKVGGRRHSFSAKHRPQTAPQPASAVAPPVEEPVADYPRPAPPGEEVAHVPPPPHNEEETQQRRDKKHELNEQKLMQRKAEMTRPTRDLKTNGKGFGGAGRIAQPMKDLRV</sequence>
<evidence type="ECO:0000313" key="2">
    <source>
        <dbReference type="EMBL" id="KAJ7760111.1"/>
    </source>
</evidence>
<feature type="compositionally biased region" description="Basic residues" evidence="1">
    <location>
        <begin position="18"/>
        <end position="30"/>
    </location>
</feature>
<protein>
    <submittedName>
        <fullName evidence="2">Uncharacterized protein</fullName>
    </submittedName>
</protein>
<feature type="compositionally biased region" description="Basic and acidic residues" evidence="1">
    <location>
        <begin position="69"/>
        <end position="86"/>
    </location>
</feature>
<feature type="compositionally biased region" description="Basic and acidic residues" evidence="1">
    <location>
        <begin position="92"/>
        <end position="105"/>
    </location>
</feature>
<evidence type="ECO:0000313" key="3">
    <source>
        <dbReference type="Proteomes" id="UP001215280"/>
    </source>
</evidence>
<gene>
    <name evidence="2" type="ORF">DFH07DRAFT_816892</name>
</gene>
<dbReference type="Proteomes" id="UP001215280">
    <property type="component" value="Unassembled WGS sequence"/>
</dbReference>
<name>A0AAD7JDE9_9AGAR</name>
<feature type="compositionally biased region" description="Low complexity" evidence="1">
    <location>
        <begin position="31"/>
        <end position="43"/>
    </location>
</feature>
<keyword evidence="3" id="KW-1185">Reference proteome</keyword>
<accession>A0AAD7JDE9</accession>
<organism evidence="2 3">
    <name type="scientific">Mycena maculata</name>
    <dbReference type="NCBI Taxonomy" id="230809"/>
    <lineage>
        <taxon>Eukaryota</taxon>
        <taxon>Fungi</taxon>
        <taxon>Dikarya</taxon>
        <taxon>Basidiomycota</taxon>
        <taxon>Agaricomycotina</taxon>
        <taxon>Agaricomycetes</taxon>
        <taxon>Agaricomycetidae</taxon>
        <taxon>Agaricales</taxon>
        <taxon>Marasmiineae</taxon>
        <taxon>Mycenaceae</taxon>
        <taxon>Mycena</taxon>
    </lineage>
</organism>
<feature type="region of interest" description="Disordered" evidence="1">
    <location>
        <begin position="1"/>
        <end position="125"/>
    </location>
</feature>
<dbReference type="EMBL" id="JARJLG010000050">
    <property type="protein sequence ID" value="KAJ7760111.1"/>
    <property type="molecule type" value="Genomic_DNA"/>
</dbReference>
<proteinExistence type="predicted"/>